<keyword evidence="3" id="KW-0687">Ribonucleoprotein</keyword>
<dbReference type="InterPro" id="IPR005749">
    <property type="entry name" value="Ribosomal_uL15_bac-type"/>
</dbReference>
<organism evidence="6 7">
    <name type="scientific">[Torrubiella] hemipterigena</name>
    <dbReference type="NCBI Taxonomy" id="1531966"/>
    <lineage>
        <taxon>Eukaryota</taxon>
        <taxon>Fungi</taxon>
        <taxon>Dikarya</taxon>
        <taxon>Ascomycota</taxon>
        <taxon>Pezizomycotina</taxon>
        <taxon>Sordariomycetes</taxon>
        <taxon>Hypocreomycetidae</taxon>
        <taxon>Hypocreales</taxon>
        <taxon>Clavicipitaceae</taxon>
        <taxon>Clavicipitaceae incertae sedis</taxon>
        <taxon>'Torrubiella' clade</taxon>
    </lineage>
</organism>
<dbReference type="STRING" id="1531966.A0A0A1T3Q4"/>
<dbReference type="HOGENOM" id="CLU_055188_5_0_1"/>
<dbReference type="PANTHER" id="PTHR12934:SF11">
    <property type="entry name" value="LARGE RIBOSOMAL SUBUNIT PROTEIN UL15M"/>
    <property type="match status" value="1"/>
</dbReference>
<gene>
    <name evidence="6" type="ORF">VHEMI07497</name>
</gene>
<comment type="similarity">
    <text evidence="1">Belongs to the universal ribosomal protein uL15 family.</text>
</comment>
<sequence>MPPRLVSSRIVASCCTASAEASISSLSMRLAGLQVQQARQVSILGRLANVKGSVKDRKRVGRGPSSGHGKTSGRGHKGQGQHGKVKPWFQGGQTPLIVKLGQKGVDSFRIPQMAEVNLDQIQSWIDQGRLDPTNRITPKELIECGIIGTVKDGVKILARGGSCIKQPIDVMVSRISGKAIEAIEGAGGKVTTRYYTKLAIQRLLTGESVNTDQPLPVGKEHVEKFVAAANKNPFNRYRLPDPTGREDIEYYRDPAHRGYLSQQLAPGESPSLYFRVPGVTKTKTVRKVKQATATDDLLF</sequence>
<dbReference type="InterPro" id="IPR030878">
    <property type="entry name" value="Ribosomal_uL15"/>
</dbReference>
<dbReference type="InterPro" id="IPR021131">
    <property type="entry name" value="Ribosomal_uL15/eL18"/>
</dbReference>
<dbReference type="Pfam" id="PF00828">
    <property type="entry name" value="Ribosomal_L27A"/>
    <property type="match status" value="1"/>
</dbReference>
<reference evidence="6 7" key="1">
    <citation type="journal article" date="2015" name="Genome Announc.">
        <title>Draft Genome Sequence and Gene Annotation of the Entomopathogenic Fungus Verticillium hemipterigenum.</title>
        <authorList>
            <person name="Horn F."/>
            <person name="Habel A."/>
            <person name="Scharf D.H."/>
            <person name="Dworschak J."/>
            <person name="Brakhage A.A."/>
            <person name="Guthke R."/>
            <person name="Hertweck C."/>
            <person name="Linde J."/>
        </authorList>
    </citation>
    <scope>NUCLEOTIDE SEQUENCE [LARGE SCALE GENOMIC DNA]</scope>
</reference>
<accession>A0A0A1T3Q4</accession>
<dbReference type="GO" id="GO:0006412">
    <property type="term" value="P:translation"/>
    <property type="evidence" value="ECO:0007669"/>
    <property type="project" value="InterPro"/>
</dbReference>
<evidence type="ECO:0000256" key="4">
    <source>
        <dbReference type="SAM" id="MobiDB-lite"/>
    </source>
</evidence>
<feature type="domain" description="Large ribosomal subunit protein uL15/eL18" evidence="5">
    <location>
        <begin position="115"/>
        <end position="191"/>
    </location>
</feature>
<dbReference type="EMBL" id="CDHN01000004">
    <property type="protein sequence ID" value="CEJ91806.1"/>
    <property type="molecule type" value="Genomic_DNA"/>
</dbReference>
<dbReference type="PANTHER" id="PTHR12934">
    <property type="entry name" value="50S RIBOSOMAL PROTEIN L15"/>
    <property type="match status" value="1"/>
</dbReference>
<dbReference type="AlphaFoldDB" id="A0A0A1T3Q4"/>
<protein>
    <submittedName>
        <fullName evidence="6">Putative 50S ribosomal subunit protein L15</fullName>
    </submittedName>
</protein>
<feature type="compositionally biased region" description="Basic residues" evidence="4">
    <location>
        <begin position="71"/>
        <end position="85"/>
    </location>
</feature>
<evidence type="ECO:0000313" key="7">
    <source>
        <dbReference type="Proteomes" id="UP000039046"/>
    </source>
</evidence>
<dbReference type="NCBIfam" id="TIGR01071">
    <property type="entry name" value="rplO_bact"/>
    <property type="match status" value="1"/>
</dbReference>
<dbReference type="Gene3D" id="3.100.10.10">
    <property type="match status" value="1"/>
</dbReference>
<keyword evidence="2" id="KW-0689">Ribosomal protein</keyword>
<evidence type="ECO:0000259" key="5">
    <source>
        <dbReference type="Pfam" id="PF00828"/>
    </source>
</evidence>
<evidence type="ECO:0000256" key="3">
    <source>
        <dbReference type="ARBA" id="ARBA00023274"/>
    </source>
</evidence>
<dbReference type="InterPro" id="IPR036227">
    <property type="entry name" value="Ribosomal_uL15/eL18_sf"/>
</dbReference>
<proteinExistence type="inferred from homology"/>
<dbReference type="Proteomes" id="UP000039046">
    <property type="component" value="Unassembled WGS sequence"/>
</dbReference>
<evidence type="ECO:0000256" key="2">
    <source>
        <dbReference type="ARBA" id="ARBA00022980"/>
    </source>
</evidence>
<feature type="region of interest" description="Disordered" evidence="4">
    <location>
        <begin position="54"/>
        <end position="88"/>
    </location>
</feature>
<dbReference type="OrthoDB" id="361383at2759"/>
<dbReference type="GO" id="GO:0005762">
    <property type="term" value="C:mitochondrial large ribosomal subunit"/>
    <property type="evidence" value="ECO:0007669"/>
    <property type="project" value="EnsemblFungi"/>
</dbReference>
<evidence type="ECO:0000256" key="1">
    <source>
        <dbReference type="ARBA" id="ARBA00007320"/>
    </source>
</evidence>
<name>A0A0A1T3Q4_9HYPO</name>
<dbReference type="HAMAP" id="MF_01341">
    <property type="entry name" value="Ribosomal_uL15"/>
    <property type="match status" value="1"/>
</dbReference>
<evidence type="ECO:0000313" key="6">
    <source>
        <dbReference type="EMBL" id="CEJ91806.1"/>
    </source>
</evidence>
<keyword evidence="7" id="KW-1185">Reference proteome</keyword>
<dbReference type="GO" id="GO:0003735">
    <property type="term" value="F:structural constituent of ribosome"/>
    <property type="evidence" value="ECO:0007669"/>
    <property type="project" value="EnsemblFungi"/>
</dbReference>
<dbReference type="SUPFAM" id="SSF52080">
    <property type="entry name" value="Ribosomal proteins L15p and L18e"/>
    <property type="match status" value="1"/>
</dbReference>